<evidence type="ECO:0000259" key="3">
    <source>
        <dbReference type="PROSITE" id="PS51752"/>
    </source>
</evidence>
<sequence>MIRAGSIGIRATYDEEYDENGQEIADTEWDEKGNNNISHIYVSYNNCIITSIQFGYLDNGGIGDLILSTKFGVSDGQNFRAVILNEDEYVTGLSGVRGLLEGIKS</sequence>
<feature type="domain" description="Jacalin-type lectin" evidence="3">
    <location>
        <begin position="14"/>
        <end position="105"/>
    </location>
</feature>
<reference evidence="4" key="1">
    <citation type="submission" date="2020-01" db="EMBL/GenBank/DDBJ databases">
        <authorList>
            <person name="Mishra B."/>
        </authorList>
    </citation>
    <scope>NUCLEOTIDE SEQUENCE [LARGE SCALE GENOMIC DNA]</scope>
</reference>
<protein>
    <recommendedName>
        <fullName evidence="3">Jacalin-type lectin domain-containing protein</fullName>
    </recommendedName>
</protein>
<dbReference type="InterPro" id="IPR036404">
    <property type="entry name" value="Jacalin-like_lectin_dom_sf"/>
</dbReference>
<dbReference type="Gene3D" id="2.100.10.30">
    <property type="entry name" value="Jacalin-like lectin domain"/>
    <property type="match status" value="1"/>
</dbReference>
<dbReference type="SUPFAM" id="SSF51101">
    <property type="entry name" value="Mannose-binding lectins"/>
    <property type="match status" value="1"/>
</dbReference>
<dbReference type="GO" id="GO:0030246">
    <property type="term" value="F:carbohydrate binding"/>
    <property type="evidence" value="ECO:0007669"/>
    <property type="project" value="UniProtKB-KW"/>
</dbReference>
<organism evidence="4 5">
    <name type="scientific">Microthlaspi erraticum</name>
    <dbReference type="NCBI Taxonomy" id="1685480"/>
    <lineage>
        <taxon>Eukaryota</taxon>
        <taxon>Viridiplantae</taxon>
        <taxon>Streptophyta</taxon>
        <taxon>Embryophyta</taxon>
        <taxon>Tracheophyta</taxon>
        <taxon>Spermatophyta</taxon>
        <taxon>Magnoliopsida</taxon>
        <taxon>eudicotyledons</taxon>
        <taxon>Gunneridae</taxon>
        <taxon>Pentapetalae</taxon>
        <taxon>rosids</taxon>
        <taxon>malvids</taxon>
        <taxon>Brassicales</taxon>
        <taxon>Brassicaceae</taxon>
        <taxon>Coluteocarpeae</taxon>
        <taxon>Microthlaspi</taxon>
    </lineage>
</organism>
<dbReference type="OrthoDB" id="581739at2759"/>
<evidence type="ECO:0000256" key="2">
    <source>
        <dbReference type="ARBA" id="ARBA00022734"/>
    </source>
</evidence>
<keyword evidence="5" id="KW-1185">Reference proteome</keyword>
<evidence type="ECO:0000256" key="1">
    <source>
        <dbReference type="ARBA" id="ARBA00006568"/>
    </source>
</evidence>
<dbReference type="EMBL" id="CACVBM020001472">
    <property type="protein sequence ID" value="CAA7051226.1"/>
    <property type="molecule type" value="Genomic_DNA"/>
</dbReference>
<proteinExistence type="inferred from homology"/>
<name>A0A6D2KDS6_9BRAS</name>
<evidence type="ECO:0000313" key="4">
    <source>
        <dbReference type="EMBL" id="CAA7051226.1"/>
    </source>
</evidence>
<dbReference type="InterPro" id="IPR001229">
    <property type="entry name" value="Jacalin-like_lectin_dom"/>
</dbReference>
<dbReference type="PROSITE" id="PS51752">
    <property type="entry name" value="JACALIN_LECTIN"/>
    <property type="match status" value="1"/>
</dbReference>
<dbReference type="AlphaFoldDB" id="A0A6D2KDS6"/>
<accession>A0A6D2KDS6</accession>
<evidence type="ECO:0000313" key="5">
    <source>
        <dbReference type="Proteomes" id="UP000467841"/>
    </source>
</evidence>
<comment type="similarity">
    <text evidence="1">Belongs to the jacalin lectin family.</text>
</comment>
<comment type="caution">
    <text evidence="4">The sequence shown here is derived from an EMBL/GenBank/DDBJ whole genome shotgun (WGS) entry which is preliminary data.</text>
</comment>
<dbReference type="Pfam" id="PF01419">
    <property type="entry name" value="Jacalin"/>
    <property type="match status" value="1"/>
</dbReference>
<keyword evidence="2" id="KW-0430">Lectin</keyword>
<gene>
    <name evidence="4" type="ORF">MERR_LOCUS38461</name>
</gene>
<dbReference type="Proteomes" id="UP000467841">
    <property type="component" value="Unassembled WGS sequence"/>
</dbReference>